<reference evidence="1 2" key="1">
    <citation type="submission" date="2024-01" db="EMBL/GenBank/DDBJ databases">
        <title>The genomes of 5 underutilized Papilionoideae crops provide insights into root nodulation and disease resistance.</title>
        <authorList>
            <person name="Yuan L."/>
        </authorList>
    </citation>
    <scope>NUCLEOTIDE SEQUENCE [LARGE SCALE GENOMIC DNA]</scope>
    <source>
        <strain evidence="1">LY-2023</strain>
        <tissue evidence="1">Leaf</tissue>
    </source>
</reference>
<protein>
    <submittedName>
        <fullName evidence="1">Uncharacterized protein</fullName>
    </submittedName>
</protein>
<evidence type="ECO:0000313" key="2">
    <source>
        <dbReference type="Proteomes" id="UP001359559"/>
    </source>
</evidence>
<evidence type="ECO:0000313" key="1">
    <source>
        <dbReference type="EMBL" id="KAK7311102.1"/>
    </source>
</evidence>
<dbReference type="Proteomes" id="UP001359559">
    <property type="component" value="Unassembled WGS sequence"/>
</dbReference>
<keyword evidence="2" id="KW-1185">Reference proteome</keyword>
<dbReference type="EMBL" id="JAYKXN010000002">
    <property type="protein sequence ID" value="KAK7311102.1"/>
    <property type="molecule type" value="Genomic_DNA"/>
</dbReference>
<sequence length="131" mass="15294">MAASTYPINWDTLQVPTNNSEISTSQETAQNHHHLFDPYSDESFFLSNPLFENYLDPSGGFLYHEEMFPYHNELIPFTSSYDPFISLTHHTLLPCPKRQKYSYEDQAQEYLQYSLPPLNNPLDEFVVPNIN</sequence>
<accession>A0AAN9PUY1</accession>
<gene>
    <name evidence="1" type="ORF">RJT34_09009</name>
</gene>
<name>A0AAN9PUY1_CLITE</name>
<comment type="caution">
    <text evidence="1">The sequence shown here is derived from an EMBL/GenBank/DDBJ whole genome shotgun (WGS) entry which is preliminary data.</text>
</comment>
<dbReference type="AlphaFoldDB" id="A0AAN9PUY1"/>
<proteinExistence type="predicted"/>
<organism evidence="1 2">
    <name type="scientific">Clitoria ternatea</name>
    <name type="common">Butterfly pea</name>
    <dbReference type="NCBI Taxonomy" id="43366"/>
    <lineage>
        <taxon>Eukaryota</taxon>
        <taxon>Viridiplantae</taxon>
        <taxon>Streptophyta</taxon>
        <taxon>Embryophyta</taxon>
        <taxon>Tracheophyta</taxon>
        <taxon>Spermatophyta</taxon>
        <taxon>Magnoliopsida</taxon>
        <taxon>eudicotyledons</taxon>
        <taxon>Gunneridae</taxon>
        <taxon>Pentapetalae</taxon>
        <taxon>rosids</taxon>
        <taxon>fabids</taxon>
        <taxon>Fabales</taxon>
        <taxon>Fabaceae</taxon>
        <taxon>Papilionoideae</taxon>
        <taxon>50 kb inversion clade</taxon>
        <taxon>NPAAA clade</taxon>
        <taxon>indigoferoid/millettioid clade</taxon>
        <taxon>Phaseoleae</taxon>
        <taxon>Clitoria</taxon>
    </lineage>
</organism>